<dbReference type="NCBIfam" id="NF002469">
    <property type="entry name" value="PRK01712.1"/>
    <property type="match status" value="1"/>
</dbReference>
<dbReference type="GO" id="GO:0006402">
    <property type="term" value="P:mRNA catabolic process"/>
    <property type="evidence" value="ECO:0007669"/>
    <property type="project" value="InterPro"/>
</dbReference>
<evidence type="ECO:0000256" key="3">
    <source>
        <dbReference type="ARBA" id="ARBA00022845"/>
    </source>
</evidence>
<dbReference type="Proteomes" id="UP001148185">
    <property type="component" value="Unassembled WGS sequence"/>
</dbReference>
<organism evidence="7 8">
    <name type="scientific">Pseudomonas shahriarae</name>
    <dbReference type="NCBI Taxonomy" id="2745512"/>
    <lineage>
        <taxon>Bacteria</taxon>
        <taxon>Pseudomonadati</taxon>
        <taxon>Pseudomonadota</taxon>
        <taxon>Gammaproteobacteria</taxon>
        <taxon>Pseudomonadales</taxon>
        <taxon>Pseudomonadaceae</taxon>
        <taxon>Pseudomonas</taxon>
    </lineage>
</organism>
<evidence type="ECO:0000256" key="1">
    <source>
        <dbReference type="ARBA" id="ARBA00022490"/>
    </source>
</evidence>
<gene>
    <name evidence="6 7" type="primary">csrA</name>
    <name evidence="7" type="ORF">M5G27_06810</name>
</gene>
<protein>
    <recommendedName>
        <fullName evidence="6">Translational regulator CsrA</fullName>
    </recommendedName>
    <alternativeName>
        <fullName evidence="6">Carbon storage regulator</fullName>
    </alternativeName>
</protein>
<dbReference type="NCBIfam" id="TIGR00202">
    <property type="entry name" value="csrA"/>
    <property type="match status" value="1"/>
</dbReference>
<dbReference type="Gene3D" id="2.60.40.4380">
    <property type="entry name" value="Translational regulator CsrA"/>
    <property type="match status" value="1"/>
</dbReference>
<dbReference type="HAMAP" id="MF_00167">
    <property type="entry name" value="CsrA"/>
    <property type="match status" value="1"/>
</dbReference>
<dbReference type="RefSeq" id="WP_103403702.1">
    <property type="nucleotide sequence ID" value="NZ_JAMDHA010000005.1"/>
</dbReference>
<dbReference type="PANTHER" id="PTHR34984:SF1">
    <property type="entry name" value="CARBON STORAGE REGULATOR"/>
    <property type="match status" value="1"/>
</dbReference>
<keyword evidence="3 6" id="KW-0810">Translation regulation</keyword>
<evidence type="ECO:0000256" key="5">
    <source>
        <dbReference type="ARBA" id="ARBA00023159"/>
    </source>
</evidence>
<evidence type="ECO:0000256" key="6">
    <source>
        <dbReference type="HAMAP-Rule" id="MF_00167"/>
    </source>
</evidence>
<dbReference type="GO" id="GO:0006109">
    <property type="term" value="P:regulation of carbohydrate metabolic process"/>
    <property type="evidence" value="ECO:0007669"/>
    <property type="project" value="UniProtKB-UniRule"/>
</dbReference>
<keyword evidence="4 6" id="KW-0694">RNA-binding</keyword>
<name>A0A9X4HBZ8_9PSED</name>
<dbReference type="GO" id="GO:0045947">
    <property type="term" value="P:negative regulation of translational initiation"/>
    <property type="evidence" value="ECO:0007669"/>
    <property type="project" value="UniProtKB-UniRule"/>
</dbReference>
<keyword evidence="2 6" id="KW-0678">Repressor</keyword>
<dbReference type="GO" id="GO:0005829">
    <property type="term" value="C:cytosol"/>
    <property type="evidence" value="ECO:0007669"/>
    <property type="project" value="TreeGrafter"/>
</dbReference>
<dbReference type="PANTHER" id="PTHR34984">
    <property type="entry name" value="CARBON STORAGE REGULATOR"/>
    <property type="match status" value="1"/>
</dbReference>
<sequence length="63" mass="6975">MLILTRKVGETIVIGDDIRVTVLNVSGNQVRIGVEADRATPVHREEIYNLIQQSGSTQQRQSA</sequence>
<comment type="subcellular location">
    <subcellularLocation>
        <location evidence="6">Cytoplasm</location>
    </subcellularLocation>
</comment>
<dbReference type="GO" id="GO:0048027">
    <property type="term" value="F:mRNA 5'-UTR binding"/>
    <property type="evidence" value="ECO:0007669"/>
    <property type="project" value="UniProtKB-UniRule"/>
</dbReference>
<accession>A0A9X4HBZ8</accession>
<dbReference type="InterPro" id="IPR003751">
    <property type="entry name" value="CsrA"/>
</dbReference>
<evidence type="ECO:0000313" key="8">
    <source>
        <dbReference type="Proteomes" id="UP001148185"/>
    </source>
</evidence>
<keyword evidence="1 6" id="KW-0963">Cytoplasm</keyword>
<proteinExistence type="inferred from homology"/>
<comment type="subunit">
    <text evidence="6">Homodimer; the beta-strands of each monomer intercalate to form a hydrophobic core, while the alpha-helices form wings that extend away from the core.</text>
</comment>
<dbReference type="EMBL" id="JAMDHA010000005">
    <property type="protein sequence ID" value="MDD1007189.1"/>
    <property type="molecule type" value="Genomic_DNA"/>
</dbReference>
<keyword evidence="5 6" id="KW-0010">Activator</keyword>
<dbReference type="SUPFAM" id="SSF117130">
    <property type="entry name" value="CsrA-like"/>
    <property type="match status" value="1"/>
</dbReference>
<dbReference type="GO" id="GO:0045948">
    <property type="term" value="P:positive regulation of translational initiation"/>
    <property type="evidence" value="ECO:0007669"/>
    <property type="project" value="UniProtKB-UniRule"/>
</dbReference>
<comment type="caution">
    <text evidence="7">The sequence shown here is derived from an EMBL/GenBank/DDBJ whole genome shotgun (WGS) entry which is preliminary data.</text>
</comment>
<dbReference type="FunFam" id="2.60.40.4380:FF:000002">
    <property type="entry name" value="Translational regulator CsrA"/>
    <property type="match status" value="1"/>
</dbReference>
<comment type="similarity">
    <text evidence="6">Belongs to the CsrA/RsmA family.</text>
</comment>
<dbReference type="AlphaFoldDB" id="A0A9X4HBZ8"/>
<dbReference type="InterPro" id="IPR036107">
    <property type="entry name" value="CsrA_sf"/>
</dbReference>
<keyword evidence="8" id="KW-1185">Reference proteome</keyword>
<evidence type="ECO:0000313" key="7">
    <source>
        <dbReference type="EMBL" id="MDD1007189.1"/>
    </source>
</evidence>
<evidence type="ECO:0000256" key="4">
    <source>
        <dbReference type="ARBA" id="ARBA00022884"/>
    </source>
</evidence>
<dbReference type="Pfam" id="PF02599">
    <property type="entry name" value="CsrA"/>
    <property type="match status" value="1"/>
</dbReference>
<reference evidence="7 8" key="1">
    <citation type="submission" date="2022-05" db="EMBL/GenBank/DDBJ databases">
        <title>Novel Pseudomonas spp. Isolated from a Rainbow Trout Aquaculture Facility.</title>
        <authorList>
            <person name="Testerman T."/>
            <person name="Graf J."/>
        </authorList>
    </citation>
    <scope>NUCLEOTIDE SEQUENCE [LARGE SCALE GENOMIC DNA]</scope>
    <source>
        <strain evidence="7 8">ID1042</strain>
    </source>
</reference>
<comment type="function">
    <text evidence="6">A key translational regulator that binds mRNA to regulate translation initiation and/or mRNA stability. Mediates global changes in gene expression, shifting from rapid growth to stress survival by linking envelope stress, the stringent response and the catabolite repression systems. Usually binds in the 5'-UTR; binding at or near the Shine-Dalgarno sequence prevents ribosome-binding, repressing translation, binding elsewhere in the 5'-UTR can activate translation and/or stabilize the mRNA. Its function is antagonized by small RNA(s).</text>
</comment>
<evidence type="ECO:0000256" key="2">
    <source>
        <dbReference type="ARBA" id="ARBA00022491"/>
    </source>
</evidence>